<evidence type="ECO:0000259" key="10">
    <source>
        <dbReference type="Pfam" id="PF20520"/>
    </source>
</evidence>
<dbReference type="InterPro" id="IPR008388">
    <property type="entry name" value="Ac45_acc_su"/>
</dbReference>
<feature type="transmembrane region" description="Helical" evidence="7">
    <location>
        <begin position="278"/>
        <end position="301"/>
    </location>
</feature>
<dbReference type="Pfam" id="PF05827">
    <property type="entry name" value="VAS1_LD"/>
    <property type="match status" value="1"/>
</dbReference>
<comment type="caution">
    <text evidence="11">The sequence shown here is derived from an EMBL/GenBank/DDBJ whole genome shotgun (WGS) entry which is preliminary data.</text>
</comment>
<accession>A0A9D3RR03</accession>
<evidence type="ECO:0008006" key="13">
    <source>
        <dbReference type="Google" id="ProtNLM"/>
    </source>
</evidence>
<dbReference type="PANTHER" id="PTHR12471:SF3">
    <property type="entry name" value="ATPASE, H+ TRANSPORTING, LYSOSOMAL ACCESSORY PROTEIN 1-LIKE"/>
    <property type="match status" value="1"/>
</dbReference>
<organism evidence="11 12">
    <name type="scientific">Anguilla anguilla</name>
    <name type="common">European freshwater eel</name>
    <name type="synonym">Muraena anguilla</name>
    <dbReference type="NCBI Taxonomy" id="7936"/>
    <lineage>
        <taxon>Eukaryota</taxon>
        <taxon>Metazoa</taxon>
        <taxon>Chordata</taxon>
        <taxon>Craniata</taxon>
        <taxon>Vertebrata</taxon>
        <taxon>Euteleostomi</taxon>
        <taxon>Actinopterygii</taxon>
        <taxon>Neopterygii</taxon>
        <taxon>Teleostei</taxon>
        <taxon>Anguilliformes</taxon>
        <taxon>Anguillidae</taxon>
        <taxon>Anguilla</taxon>
    </lineage>
</organism>
<dbReference type="GO" id="GO:0098588">
    <property type="term" value="C:bounding membrane of organelle"/>
    <property type="evidence" value="ECO:0007669"/>
    <property type="project" value="UniProtKB-ARBA"/>
</dbReference>
<dbReference type="GO" id="GO:0030641">
    <property type="term" value="P:regulation of cellular pH"/>
    <property type="evidence" value="ECO:0007669"/>
    <property type="project" value="TreeGrafter"/>
</dbReference>
<evidence type="ECO:0000259" key="9">
    <source>
        <dbReference type="Pfam" id="PF05827"/>
    </source>
</evidence>
<dbReference type="Gene3D" id="2.40.160.110">
    <property type="match status" value="1"/>
</dbReference>
<dbReference type="GO" id="GO:0012505">
    <property type="term" value="C:endomembrane system"/>
    <property type="evidence" value="ECO:0007669"/>
    <property type="project" value="UniProtKB-ARBA"/>
</dbReference>
<keyword evidence="3 7" id="KW-0812">Transmembrane</keyword>
<evidence type="ECO:0000313" key="11">
    <source>
        <dbReference type="EMBL" id="KAG5839021.1"/>
    </source>
</evidence>
<dbReference type="Pfam" id="PF20520">
    <property type="entry name" value="Ac45-VOA1_TM"/>
    <property type="match status" value="1"/>
</dbReference>
<dbReference type="InterPro" id="IPR046756">
    <property type="entry name" value="VAS1/VOA1_TM"/>
</dbReference>
<name>A0A9D3RR03_ANGAN</name>
<evidence type="ECO:0000256" key="8">
    <source>
        <dbReference type="SAM" id="SignalP"/>
    </source>
</evidence>
<evidence type="ECO:0000256" key="4">
    <source>
        <dbReference type="ARBA" id="ARBA00022989"/>
    </source>
</evidence>
<feature type="region of interest" description="Disordered" evidence="6">
    <location>
        <begin position="29"/>
        <end position="79"/>
    </location>
</feature>
<feature type="compositionally biased region" description="Polar residues" evidence="6">
    <location>
        <begin position="54"/>
        <end position="70"/>
    </location>
</feature>
<dbReference type="GO" id="GO:0030659">
    <property type="term" value="C:cytoplasmic vesicle membrane"/>
    <property type="evidence" value="ECO:0007669"/>
    <property type="project" value="UniProtKB-ARBA"/>
</dbReference>
<dbReference type="InterPro" id="IPR046755">
    <property type="entry name" value="VAS1_LD"/>
</dbReference>
<keyword evidence="12" id="KW-1185">Reference proteome</keyword>
<proteinExistence type="inferred from homology"/>
<dbReference type="GO" id="GO:0001671">
    <property type="term" value="F:ATPase activator activity"/>
    <property type="evidence" value="ECO:0007669"/>
    <property type="project" value="TreeGrafter"/>
</dbReference>
<dbReference type="PANTHER" id="PTHR12471">
    <property type="entry name" value="VACUOLAR ATP SYNTHASE SUBUNIT S1"/>
    <property type="match status" value="1"/>
</dbReference>
<evidence type="ECO:0000256" key="6">
    <source>
        <dbReference type="SAM" id="MobiDB-lite"/>
    </source>
</evidence>
<feature type="domain" description="V-type proton ATPase subunit S1/VOA1 transmembrane" evidence="10">
    <location>
        <begin position="278"/>
        <end position="314"/>
    </location>
</feature>
<keyword evidence="5 7" id="KW-0472">Membrane</keyword>
<dbReference type="AlphaFoldDB" id="A0A9D3RR03"/>
<feature type="signal peptide" evidence="8">
    <location>
        <begin position="1"/>
        <end position="24"/>
    </location>
</feature>
<comment type="subcellular location">
    <subcellularLocation>
        <location evidence="1">Membrane</location>
        <topology evidence="1">Single-pass membrane protein</topology>
    </subcellularLocation>
</comment>
<protein>
    <recommendedName>
        <fullName evidence="13">V-type proton ATPase subunit S1-like protein</fullName>
    </recommendedName>
</protein>
<evidence type="ECO:0000256" key="5">
    <source>
        <dbReference type="ARBA" id="ARBA00023136"/>
    </source>
</evidence>
<dbReference type="GO" id="GO:0033176">
    <property type="term" value="C:proton-transporting V-type ATPase complex"/>
    <property type="evidence" value="ECO:0007669"/>
    <property type="project" value="TreeGrafter"/>
</dbReference>
<feature type="chain" id="PRO_5039637552" description="V-type proton ATPase subunit S1-like protein" evidence="8">
    <location>
        <begin position="25"/>
        <end position="336"/>
    </location>
</feature>
<dbReference type="FunFam" id="2.40.160.110:FF:000003">
    <property type="entry name" value="ATPase H+ transporting accessory protein 1"/>
    <property type="match status" value="1"/>
</dbReference>
<dbReference type="Proteomes" id="UP001044222">
    <property type="component" value="Chromosome 12"/>
</dbReference>
<reference evidence="11" key="1">
    <citation type="submission" date="2021-01" db="EMBL/GenBank/DDBJ databases">
        <title>A chromosome-scale assembly of European eel, Anguilla anguilla.</title>
        <authorList>
            <person name="Henkel C."/>
            <person name="Jong-Raadsen S.A."/>
            <person name="Dufour S."/>
            <person name="Weltzien F.-A."/>
            <person name="Palstra A.P."/>
            <person name="Pelster B."/>
            <person name="Spaink H.P."/>
            <person name="Van Den Thillart G.E."/>
            <person name="Jansen H."/>
            <person name="Zahm M."/>
            <person name="Klopp C."/>
            <person name="Cedric C."/>
            <person name="Louis A."/>
            <person name="Berthelot C."/>
            <person name="Parey E."/>
            <person name="Roest Crollius H."/>
            <person name="Montfort J."/>
            <person name="Robinson-Rechavi M."/>
            <person name="Bucao C."/>
            <person name="Bouchez O."/>
            <person name="Gislard M."/>
            <person name="Lluch J."/>
            <person name="Milhes M."/>
            <person name="Lampietro C."/>
            <person name="Lopez Roques C."/>
            <person name="Donnadieu C."/>
            <person name="Braasch I."/>
            <person name="Desvignes T."/>
            <person name="Postlethwait J."/>
            <person name="Bobe J."/>
            <person name="Guiguen Y."/>
            <person name="Dirks R."/>
        </authorList>
    </citation>
    <scope>NUCLEOTIDE SEQUENCE</scope>
    <source>
        <strain evidence="11">Tag_6206</strain>
        <tissue evidence="11">Liver</tissue>
    </source>
</reference>
<keyword evidence="8" id="KW-0732">Signal</keyword>
<keyword evidence="4 7" id="KW-1133">Transmembrane helix</keyword>
<sequence length="336" mass="37379">MAKHTHFLLLPALLCLPLPPLLHAVPWESSTTPPSPAAGIRGDAEVSEDHSVPHESNSPHPLNRILQSGGRSHWRTPPTWNRRLLQTGSAPYPPLSVSPGGRTCILFRARKLAVSYRNHTAVDLTERAFGPAASVDTTDSTCSRDRAVLSLNFGDVENLKGLVIRLEMSNIFYESTEQTWFTLDSVQILYHRQLQATFHAPEIYAPATHSYHCQRVSSVQKYDSLLLPSEGGHGKGGPGEEGHRRTSPNWHITFTDFQIQAFKVQGERFSSARDCASLLTPAVLMGLVTSLILLLVLAYALHMVVHLKHIDRYEEHKTTVYFPRNPDADRTDKTGS</sequence>
<dbReference type="EMBL" id="JAFIRN010000012">
    <property type="protein sequence ID" value="KAG5839021.1"/>
    <property type="molecule type" value="Genomic_DNA"/>
</dbReference>
<evidence type="ECO:0000256" key="3">
    <source>
        <dbReference type="ARBA" id="ARBA00022692"/>
    </source>
</evidence>
<evidence type="ECO:0000256" key="2">
    <source>
        <dbReference type="ARBA" id="ARBA00009037"/>
    </source>
</evidence>
<gene>
    <name evidence="11" type="ORF">ANANG_G00229930</name>
</gene>
<evidence type="ECO:0000256" key="1">
    <source>
        <dbReference type="ARBA" id="ARBA00004167"/>
    </source>
</evidence>
<feature type="domain" description="V-type proton ATPase subunit S1 luminal" evidence="9">
    <location>
        <begin position="103"/>
        <end position="262"/>
    </location>
</feature>
<comment type="similarity">
    <text evidence="2">Belongs to the vacuolar ATPase subunit S1 family.</text>
</comment>
<feature type="compositionally biased region" description="Basic and acidic residues" evidence="6">
    <location>
        <begin position="42"/>
        <end position="53"/>
    </location>
</feature>
<evidence type="ECO:0000313" key="12">
    <source>
        <dbReference type="Proteomes" id="UP001044222"/>
    </source>
</evidence>
<evidence type="ECO:0000256" key="7">
    <source>
        <dbReference type="SAM" id="Phobius"/>
    </source>
</evidence>